<reference evidence="1 2" key="1">
    <citation type="journal article" date="2017" name="Nat. Commun.">
        <title>Genome assembly with in vitro proximity ligation data and whole-genome triplication in lettuce.</title>
        <authorList>
            <person name="Reyes-Chin-Wo S."/>
            <person name="Wang Z."/>
            <person name="Yang X."/>
            <person name="Kozik A."/>
            <person name="Arikit S."/>
            <person name="Song C."/>
            <person name="Xia L."/>
            <person name="Froenicke L."/>
            <person name="Lavelle D.O."/>
            <person name="Truco M.J."/>
            <person name="Xia R."/>
            <person name="Zhu S."/>
            <person name="Xu C."/>
            <person name="Xu H."/>
            <person name="Xu X."/>
            <person name="Cox K."/>
            <person name="Korf I."/>
            <person name="Meyers B.C."/>
            <person name="Michelmore R.W."/>
        </authorList>
    </citation>
    <scope>NUCLEOTIDE SEQUENCE [LARGE SCALE GENOMIC DNA]</scope>
    <source>
        <strain evidence="2">cv. Salinas</strain>
        <tissue evidence="1">Seedlings</tissue>
    </source>
</reference>
<organism evidence="1 2">
    <name type="scientific">Lactuca sativa</name>
    <name type="common">Garden lettuce</name>
    <dbReference type="NCBI Taxonomy" id="4236"/>
    <lineage>
        <taxon>Eukaryota</taxon>
        <taxon>Viridiplantae</taxon>
        <taxon>Streptophyta</taxon>
        <taxon>Embryophyta</taxon>
        <taxon>Tracheophyta</taxon>
        <taxon>Spermatophyta</taxon>
        <taxon>Magnoliopsida</taxon>
        <taxon>eudicotyledons</taxon>
        <taxon>Gunneridae</taxon>
        <taxon>Pentapetalae</taxon>
        <taxon>asterids</taxon>
        <taxon>campanulids</taxon>
        <taxon>Asterales</taxon>
        <taxon>Asteraceae</taxon>
        <taxon>Cichorioideae</taxon>
        <taxon>Cichorieae</taxon>
        <taxon>Lactucinae</taxon>
        <taxon>Lactuca</taxon>
    </lineage>
</organism>
<proteinExistence type="predicted"/>
<dbReference type="Proteomes" id="UP000235145">
    <property type="component" value="Unassembled WGS sequence"/>
</dbReference>
<evidence type="ECO:0000313" key="2">
    <source>
        <dbReference type="Proteomes" id="UP000235145"/>
    </source>
</evidence>
<gene>
    <name evidence="1" type="ORF">LSAT_V11C400178650</name>
</gene>
<name>A0A9R1VW98_LACSA</name>
<keyword evidence="2" id="KW-1185">Reference proteome</keyword>
<evidence type="ECO:0000313" key="1">
    <source>
        <dbReference type="EMBL" id="KAJ0213740.1"/>
    </source>
</evidence>
<comment type="caution">
    <text evidence="1">The sequence shown here is derived from an EMBL/GenBank/DDBJ whole genome shotgun (WGS) entry which is preliminary data.</text>
</comment>
<sequence length="128" mass="14675">MDPTEITMINDLGLSNDNYTFKGNKIECTVDKSYTILGKALEEYVDVYIHKPTLGLYVDGFMKFVDTQNKLFFQYTTRVTKCIGFNGPKNYFAFANFQDLIDKVIPSTISFGKFITLISHFTSYNICI</sequence>
<dbReference type="EMBL" id="NBSK02000004">
    <property type="protein sequence ID" value="KAJ0213740.1"/>
    <property type="molecule type" value="Genomic_DNA"/>
</dbReference>
<protein>
    <submittedName>
        <fullName evidence="1">Uncharacterized protein</fullName>
    </submittedName>
</protein>
<dbReference type="AlphaFoldDB" id="A0A9R1VW98"/>
<accession>A0A9R1VW98</accession>